<dbReference type="PANTHER" id="PTHR36978:SF4">
    <property type="entry name" value="P-LOOP CONTAINING NUCLEOSIDE TRIPHOSPHATE HYDROLASE PROTEIN"/>
    <property type="match status" value="1"/>
</dbReference>
<comment type="caution">
    <text evidence="1">The sequence shown here is derived from an EMBL/GenBank/DDBJ whole genome shotgun (WGS) entry which is preliminary data.</text>
</comment>
<keyword evidence="2" id="KW-1185">Reference proteome</keyword>
<name>A0ABP0GB59_CLALP</name>
<dbReference type="Pfam" id="PF17784">
    <property type="entry name" value="Sulfotransfer_4"/>
    <property type="match status" value="1"/>
</dbReference>
<evidence type="ECO:0008006" key="3">
    <source>
        <dbReference type="Google" id="ProtNLM"/>
    </source>
</evidence>
<reference evidence="1 2" key="1">
    <citation type="submission" date="2024-02" db="EMBL/GenBank/DDBJ databases">
        <authorList>
            <person name="Daric V."/>
            <person name="Darras S."/>
        </authorList>
    </citation>
    <scope>NUCLEOTIDE SEQUENCE [LARGE SCALE GENOMIC DNA]</scope>
</reference>
<dbReference type="Gene3D" id="3.40.50.300">
    <property type="entry name" value="P-loop containing nucleotide triphosphate hydrolases"/>
    <property type="match status" value="1"/>
</dbReference>
<evidence type="ECO:0000313" key="2">
    <source>
        <dbReference type="Proteomes" id="UP001642483"/>
    </source>
</evidence>
<dbReference type="EMBL" id="CAWYQH010000108">
    <property type="protein sequence ID" value="CAK8689031.1"/>
    <property type="molecule type" value="Genomic_DNA"/>
</dbReference>
<gene>
    <name evidence="1" type="ORF">CVLEPA_LOCUS21019</name>
</gene>
<dbReference type="InterPro" id="IPR027417">
    <property type="entry name" value="P-loop_NTPase"/>
</dbReference>
<dbReference type="PANTHER" id="PTHR36978">
    <property type="entry name" value="P-LOOP CONTAINING NUCLEOTIDE TRIPHOSPHATE HYDROLASE"/>
    <property type="match status" value="1"/>
</dbReference>
<proteinExistence type="predicted"/>
<dbReference type="InterPro" id="IPR040632">
    <property type="entry name" value="Sulfotransfer_4"/>
</dbReference>
<accession>A0ABP0GB59</accession>
<dbReference type="Proteomes" id="UP001642483">
    <property type="component" value="Unassembled WGS sequence"/>
</dbReference>
<evidence type="ECO:0000313" key="1">
    <source>
        <dbReference type="EMBL" id="CAK8689031.1"/>
    </source>
</evidence>
<organism evidence="1 2">
    <name type="scientific">Clavelina lepadiformis</name>
    <name type="common">Light-bulb sea squirt</name>
    <name type="synonym">Ascidia lepadiformis</name>
    <dbReference type="NCBI Taxonomy" id="159417"/>
    <lineage>
        <taxon>Eukaryota</taxon>
        <taxon>Metazoa</taxon>
        <taxon>Chordata</taxon>
        <taxon>Tunicata</taxon>
        <taxon>Ascidiacea</taxon>
        <taxon>Aplousobranchia</taxon>
        <taxon>Clavelinidae</taxon>
        <taxon>Clavelina</taxon>
    </lineage>
</organism>
<sequence>MKVIVAGMFKTGTKSMVAALKELDYDVYDYLDHFWYHGNEWINILTHGGSQDDFKRMYEDVDAIADSPVYLFWEEISQVFPDCKVKNKLMSNIKRSFIKLKRNHFMFR</sequence>
<protein>
    <recommendedName>
        <fullName evidence="3">Sulfotransferase</fullName>
    </recommendedName>
</protein>